<keyword evidence="9" id="KW-0378">Hydrolase</keyword>
<dbReference type="Gene3D" id="1.20.120.1220">
    <property type="match status" value="1"/>
</dbReference>
<evidence type="ECO:0000256" key="2">
    <source>
        <dbReference type="ARBA" id="ARBA00005801"/>
    </source>
</evidence>
<keyword evidence="9" id="KW-0808">Transferase</keyword>
<dbReference type="Pfam" id="PF01478">
    <property type="entry name" value="Peptidase_A24"/>
    <property type="match status" value="1"/>
</dbReference>
<feature type="domain" description="Prepilin peptidase A24 N-terminal" evidence="12">
    <location>
        <begin position="9"/>
        <end position="91"/>
    </location>
</feature>
<evidence type="ECO:0000256" key="5">
    <source>
        <dbReference type="ARBA" id="ARBA00022692"/>
    </source>
</evidence>
<keyword evidence="4" id="KW-0997">Cell inner membrane</keyword>
<feature type="transmembrane region" description="Helical" evidence="10">
    <location>
        <begin position="178"/>
        <end position="210"/>
    </location>
</feature>
<dbReference type="EMBL" id="CP046640">
    <property type="protein sequence ID" value="QTL98551.1"/>
    <property type="molecule type" value="Genomic_DNA"/>
</dbReference>
<dbReference type="PANTHER" id="PTHR30487">
    <property type="entry name" value="TYPE 4 PREPILIN-LIKE PROTEINS LEADER PEPTIDE-PROCESSING ENZYME"/>
    <property type="match status" value="1"/>
</dbReference>
<evidence type="ECO:0000259" key="12">
    <source>
        <dbReference type="Pfam" id="PF06750"/>
    </source>
</evidence>
<evidence type="ECO:0000256" key="7">
    <source>
        <dbReference type="ARBA" id="ARBA00023136"/>
    </source>
</evidence>
<evidence type="ECO:0000256" key="1">
    <source>
        <dbReference type="ARBA" id="ARBA00004429"/>
    </source>
</evidence>
<feature type="transmembrane region" description="Helical" evidence="10">
    <location>
        <begin position="98"/>
        <end position="118"/>
    </location>
</feature>
<keyword evidence="6 10" id="KW-1133">Transmembrane helix</keyword>
<dbReference type="InterPro" id="IPR000045">
    <property type="entry name" value="Prepilin_IV_endopep_pep"/>
</dbReference>
<comment type="catalytic activity">
    <reaction evidence="9">
        <text>Typically cleaves a -Gly-|-Phe- bond to release an N-terminal, basic peptide of 5-8 residues from type IV prepilin, and then N-methylates the new N-terminal amino group, the methyl donor being S-adenosyl-L-methionine.</text>
        <dbReference type="EC" id="3.4.23.43"/>
    </reaction>
</comment>
<feature type="transmembrane region" description="Helical" evidence="10">
    <location>
        <begin position="149"/>
        <end position="166"/>
    </location>
</feature>
<reference evidence="13" key="1">
    <citation type="submission" date="2019-12" db="EMBL/GenBank/DDBJ databases">
        <authorList>
            <person name="zhang j."/>
            <person name="sun C.M."/>
        </authorList>
    </citation>
    <scope>NUCLEOTIDE SEQUENCE</scope>
    <source>
        <strain evidence="13">NS-1</strain>
    </source>
</reference>
<dbReference type="GO" id="GO:0005886">
    <property type="term" value="C:plasma membrane"/>
    <property type="evidence" value="ECO:0007669"/>
    <property type="project" value="UniProtKB-SubCell"/>
</dbReference>
<proteinExistence type="inferred from homology"/>
<feature type="transmembrane region" description="Helical" evidence="10">
    <location>
        <begin position="72"/>
        <end position="92"/>
    </location>
</feature>
<gene>
    <name evidence="13" type="ORF">GM661_11525</name>
</gene>
<feature type="transmembrane region" description="Helical" evidence="10">
    <location>
        <begin position="6"/>
        <end position="25"/>
    </location>
</feature>
<dbReference type="GO" id="GO:0004190">
    <property type="term" value="F:aspartic-type endopeptidase activity"/>
    <property type="evidence" value="ECO:0007669"/>
    <property type="project" value="UniProtKB-EC"/>
</dbReference>
<dbReference type="InterPro" id="IPR014032">
    <property type="entry name" value="Peptidase_A24A_bac"/>
</dbReference>
<dbReference type="GO" id="GO:0006465">
    <property type="term" value="P:signal peptide processing"/>
    <property type="evidence" value="ECO:0007669"/>
    <property type="project" value="TreeGrafter"/>
</dbReference>
<evidence type="ECO:0000313" key="13">
    <source>
        <dbReference type="EMBL" id="QTL98551.1"/>
    </source>
</evidence>
<keyword evidence="9" id="KW-0489">Methyltransferase</keyword>
<evidence type="ECO:0000256" key="9">
    <source>
        <dbReference type="RuleBase" id="RU003794"/>
    </source>
</evidence>
<evidence type="ECO:0000259" key="11">
    <source>
        <dbReference type="Pfam" id="PF01478"/>
    </source>
</evidence>
<dbReference type="Pfam" id="PF06750">
    <property type="entry name" value="A24_N_bact"/>
    <property type="match status" value="1"/>
</dbReference>
<keyword evidence="3" id="KW-1003">Cell membrane</keyword>
<evidence type="ECO:0000256" key="4">
    <source>
        <dbReference type="ARBA" id="ARBA00022519"/>
    </source>
</evidence>
<dbReference type="InterPro" id="IPR050882">
    <property type="entry name" value="Prepilin_peptidase/N-MTase"/>
</dbReference>
<dbReference type="PANTHER" id="PTHR30487:SF0">
    <property type="entry name" value="PREPILIN LEADER PEPTIDASE_N-METHYLTRANSFERASE-RELATED"/>
    <property type="match status" value="1"/>
</dbReference>
<keyword evidence="5 9" id="KW-0812">Transmembrane</keyword>
<comment type="subcellular location">
    <subcellularLocation>
        <location evidence="1">Cell inner membrane</location>
        <topology evidence="1">Multi-pass membrane protein</topology>
    </subcellularLocation>
    <subcellularLocation>
        <location evidence="9">Cell membrane</location>
        <topology evidence="9">Multi-pass membrane protein</topology>
    </subcellularLocation>
</comment>
<dbReference type="AlphaFoldDB" id="A0A8A7KAS5"/>
<name>A0A8A7KAS5_9FIRM</name>
<dbReference type="EC" id="2.1.1.-" evidence="9"/>
<keyword evidence="14" id="KW-1185">Reference proteome</keyword>
<dbReference type="RefSeq" id="WP_230866968.1">
    <property type="nucleotide sequence ID" value="NZ_CP046640.1"/>
</dbReference>
<dbReference type="Proteomes" id="UP000665020">
    <property type="component" value="Chromosome"/>
</dbReference>
<accession>A0A8A7KAS5</accession>
<feature type="transmembrane region" description="Helical" evidence="10">
    <location>
        <begin position="222"/>
        <end position="247"/>
    </location>
</feature>
<keyword evidence="9" id="KW-0645">Protease</keyword>
<dbReference type="GO" id="GO:0032259">
    <property type="term" value="P:methylation"/>
    <property type="evidence" value="ECO:0007669"/>
    <property type="project" value="UniProtKB-KW"/>
</dbReference>
<protein>
    <recommendedName>
        <fullName evidence="9">Prepilin leader peptidase/N-methyltransferase</fullName>
        <ecNumber evidence="9">2.1.1.-</ecNumber>
        <ecNumber evidence="9">3.4.23.43</ecNumber>
    </recommendedName>
</protein>
<dbReference type="PRINTS" id="PR00864">
    <property type="entry name" value="PREPILNPTASE"/>
</dbReference>
<keyword evidence="9" id="KW-0511">Multifunctional enzyme</keyword>
<dbReference type="EC" id="3.4.23.43" evidence="9"/>
<keyword evidence="7 10" id="KW-0472">Membrane</keyword>
<evidence type="ECO:0000313" key="14">
    <source>
        <dbReference type="Proteomes" id="UP000665020"/>
    </source>
</evidence>
<dbReference type="GO" id="GO:0008168">
    <property type="term" value="F:methyltransferase activity"/>
    <property type="evidence" value="ECO:0007669"/>
    <property type="project" value="UniProtKB-KW"/>
</dbReference>
<dbReference type="InterPro" id="IPR010627">
    <property type="entry name" value="Prepilin_pept_A24_N"/>
</dbReference>
<evidence type="ECO:0000256" key="3">
    <source>
        <dbReference type="ARBA" id="ARBA00022475"/>
    </source>
</evidence>
<feature type="domain" description="Prepilin type IV endopeptidase peptidase" evidence="11">
    <location>
        <begin position="103"/>
        <end position="205"/>
    </location>
</feature>
<evidence type="ECO:0000256" key="10">
    <source>
        <dbReference type="SAM" id="Phobius"/>
    </source>
</evidence>
<dbReference type="KEGG" id="ifn:GM661_11525"/>
<sequence>MLLYSFIFLLGTVIGSFLNVLIYRLPRQESIIAPPSHCPECGEYLKVRDLIPMLSFLLNRGKCRYCAKAISWQYPVVEVLTAFLLTILYHNYGLNISFIIYSILICILIVCSLIDLQYKIIPNKLTYPALITALISSIFLNHISLMGSLTGILVPGGLFLLLALLYGKGLGMGDVKLVAVIGAVIGWQFTLIGIFLASLIGSITGLVLMIAGIMDRKTRIPFAPFIGLGTIISLFYGEELFSILMSLY</sequence>
<comment type="function">
    <text evidence="9">Plays an essential role in type IV pili and type II pseudopili formation by proteolytically removing the leader sequence from substrate proteins and subsequently monomethylating the alpha-amino group of the newly exposed N-terminal phenylalanine.</text>
</comment>
<comment type="similarity">
    <text evidence="2 8">Belongs to the peptidase A24 family.</text>
</comment>
<organism evidence="13 14">
    <name type="scientific">Iocasia fonsfrigidae</name>
    <dbReference type="NCBI Taxonomy" id="2682810"/>
    <lineage>
        <taxon>Bacteria</taxon>
        <taxon>Bacillati</taxon>
        <taxon>Bacillota</taxon>
        <taxon>Clostridia</taxon>
        <taxon>Halanaerobiales</taxon>
        <taxon>Halanaerobiaceae</taxon>
        <taxon>Iocasia</taxon>
    </lineage>
</organism>
<evidence type="ECO:0000256" key="8">
    <source>
        <dbReference type="RuleBase" id="RU003793"/>
    </source>
</evidence>
<evidence type="ECO:0000256" key="6">
    <source>
        <dbReference type="ARBA" id="ARBA00022989"/>
    </source>
</evidence>